<dbReference type="Gene3D" id="3.30.70.330">
    <property type="match status" value="1"/>
</dbReference>
<dbReference type="InterPro" id="IPR035979">
    <property type="entry name" value="RBD_domain_sf"/>
</dbReference>
<evidence type="ECO:0000256" key="1">
    <source>
        <dbReference type="ARBA" id="ARBA00022737"/>
    </source>
</evidence>
<reference evidence="6" key="1">
    <citation type="submission" date="2023-12" db="EMBL/GenBank/DDBJ databases">
        <title>Novel isolates from deep terrestrial aquifers shed light on the physiology and ecology of the class Limnochordia.</title>
        <authorList>
            <person name="Karnachuk O.V."/>
            <person name="Lukina A.P."/>
            <person name="Avakyan M.R."/>
            <person name="Kadnikov V."/>
            <person name="Begmatov S."/>
            <person name="Beletsky A.V."/>
            <person name="Mardanov A.V."/>
            <person name="Ravin N.V."/>
        </authorList>
    </citation>
    <scope>NUCLEOTIDE SEQUENCE [LARGE SCALE GENOMIC DNA]</scope>
    <source>
        <strain evidence="6">LN</strain>
    </source>
</reference>
<dbReference type="InterPro" id="IPR000504">
    <property type="entry name" value="RRM_dom"/>
</dbReference>
<dbReference type="CDD" id="cd21608">
    <property type="entry name" value="RRM2_NsCP33_like"/>
    <property type="match status" value="1"/>
</dbReference>
<organism evidence="5 6">
    <name type="scientific">Geochorda subterranea</name>
    <dbReference type="NCBI Taxonomy" id="3109564"/>
    <lineage>
        <taxon>Bacteria</taxon>
        <taxon>Bacillati</taxon>
        <taxon>Bacillota</taxon>
        <taxon>Limnochordia</taxon>
        <taxon>Limnochordales</taxon>
        <taxon>Geochordaceae</taxon>
        <taxon>Geochorda</taxon>
    </lineage>
</organism>
<gene>
    <name evidence="5" type="ORF">VLY81_11100</name>
</gene>
<keyword evidence="6" id="KW-1185">Reference proteome</keyword>
<dbReference type="Proteomes" id="UP001333102">
    <property type="component" value="Chromosome"/>
</dbReference>
<accession>A0ABZ1BMH0</accession>
<keyword evidence="1" id="KW-0677">Repeat</keyword>
<feature type="compositionally biased region" description="Basic and acidic residues" evidence="3">
    <location>
        <begin position="80"/>
        <end position="98"/>
    </location>
</feature>
<evidence type="ECO:0000256" key="3">
    <source>
        <dbReference type="SAM" id="MobiDB-lite"/>
    </source>
</evidence>
<protein>
    <submittedName>
        <fullName evidence="5">RNA-binding protein</fullName>
    </submittedName>
</protein>
<feature type="region of interest" description="Disordered" evidence="3">
    <location>
        <begin position="73"/>
        <end position="104"/>
    </location>
</feature>
<dbReference type="PANTHER" id="PTHR48025">
    <property type="entry name" value="OS02G0815200 PROTEIN"/>
    <property type="match status" value="1"/>
</dbReference>
<keyword evidence="2" id="KW-0694">RNA-binding</keyword>
<sequence length="104" mass="11261">MAKTLFFGNLPWSVTSDDLARLVSEHAEVLSARVITDRDTGRSRGFGFVEVADEAAASVIEALNGYELNGRPLTVNEAQARPDRSDGGRGSRPGGDRRGPRRSF</sequence>
<dbReference type="PANTHER" id="PTHR48025:SF1">
    <property type="entry name" value="RRM DOMAIN-CONTAINING PROTEIN"/>
    <property type="match status" value="1"/>
</dbReference>
<dbReference type="InterPro" id="IPR012677">
    <property type="entry name" value="Nucleotide-bd_a/b_plait_sf"/>
</dbReference>
<dbReference type="SMART" id="SM00360">
    <property type="entry name" value="RRM"/>
    <property type="match status" value="1"/>
</dbReference>
<feature type="domain" description="RRM" evidence="4">
    <location>
        <begin position="3"/>
        <end position="80"/>
    </location>
</feature>
<evidence type="ECO:0000313" key="6">
    <source>
        <dbReference type="Proteomes" id="UP001333102"/>
    </source>
</evidence>
<dbReference type="SUPFAM" id="SSF54928">
    <property type="entry name" value="RNA-binding domain, RBD"/>
    <property type="match status" value="1"/>
</dbReference>
<evidence type="ECO:0000313" key="5">
    <source>
        <dbReference type="EMBL" id="WRP13967.1"/>
    </source>
</evidence>
<dbReference type="Pfam" id="PF00076">
    <property type="entry name" value="RRM_1"/>
    <property type="match status" value="1"/>
</dbReference>
<dbReference type="PROSITE" id="PS50102">
    <property type="entry name" value="RRM"/>
    <property type="match status" value="1"/>
</dbReference>
<evidence type="ECO:0000256" key="2">
    <source>
        <dbReference type="ARBA" id="ARBA00022884"/>
    </source>
</evidence>
<dbReference type="InterPro" id="IPR048289">
    <property type="entry name" value="RRM2_NsCP33-like"/>
</dbReference>
<dbReference type="RefSeq" id="WP_324668240.1">
    <property type="nucleotide sequence ID" value="NZ_CP141614.1"/>
</dbReference>
<dbReference type="InterPro" id="IPR050502">
    <property type="entry name" value="Euk_RNA-bind_prot"/>
</dbReference>
<proteinExistence type="predicted"/>
<name>A0ABZ1BMH0_9FIRM</name>
<evidence type="ECO:0000259" key="4">
    <source>
        <dbReference type="PROSITE" id="PS50102"/>
    </source>
</evidence>
<dbReference type="EMBL" id="CP141614">
    <property type="protein sequence ID" value="WRP13967.1"/>
    <property type="molecule type" value="Genomic_DNA"/>
</dbReference>